<evidence type="ECO:0000313" key="2">
    <source>
        <dbReference type="EMBL" id="TWW56709.1"/>
    </source>
</evidence>
<feature type="region of interest" description="Disordered" evidence="1">
    <location>
        <begin position="18"/>
        <end position="45"/>
    </location>
</feature>
<proteinExistence type="predicted"/>
<keyword evidence="3" id="KW-1185">Reference proteome</keyword>
<sequence>MFPINSDGTGVKQEIRVHHFNSDLHANSGSPSTPPLPPSSPPPSSLIEILPGIQTLPIVGTELREGERERETTPEPAPFILCPVHCVCQAFIQSRGPGDQEIQ</sequence>
<organism evidence="2 3">
    <name type="scientific">Takifugu flavidus</name>
    <name type="common">sansaifugu</name>
    <dbReference type="NCBI Taxonomy" id="433684"/>
    <lineage>
        <taxon>Eukaryota</taxon>
        <taxon>Metazoa</taxon>
        <taxon>Chordata</taxon>
        <taxon>Craniata</taxon>
        <taxon>Vertebrata</taxon>
        <taxon>Euteleostomi</taxon>
        <taxon>Actinopterygii</taxon>
        <taxon>Neopterygii</taxon>
        <taxon>Teleostei</taxon>
        <taxon>Neoteleostei</taxon>
        <taxon>Acanthomorphata</taxon>
        <taxon>Eupercaria</taxon>
        <taxon>Tetraodontiformes</taxon>
        <taxon>Tetradontoidea</taxon>
        <taxon>Tetraodontidae</taxon>
        <taxon>Takifugu</taxon>
    </lineage>
</organism>
<gene>
    <name evidence="2" type="ORF">D4764_08G0006960</name>
</gene>
<feature type="compositionally biased region" description="Pro residues" evidence="1">
    <location>
        <begin position="32"/>
        <end position="44"/>
    </location>
</feature>
<accession>A0A5C6MPM3</accession>
<dbReference type="AlphaFoldDB" id="A0A5C6MPM3"/>
<dbReference type="EMBL" id="RHFK02000021">
    <property type="protein sequence ID" value="TWW56709.1"/>
    <property type="molecule type" value="Genomic_DNA"/>
</dbReference>
<evidence type="ECO:0000313" key="3">
    <source>
        <dbReference type="Proteomes" id="UP000324091"/>
    </source>
</evidence>
<dbReference type="Proteomes" id="UP000324091">
    <property type="component" value="Chromosome 8"/>
</dbReference>
<protein>
    <submittedName>
        <fullName evidence="2">Uncharacterized protein</fullName>
    </submittedName>
</protein>
<reference evidence="2 3" key="1">
    <citation type="submission" date="2019-04" db="EMBL/GenBank/DDBJ databases">
        <title>Chromosome genome assembly for Takifugu flavidus.</title>
        <authorList>
            <person name="Xiao S."/>
        </authorList>
    </citation>
    <scope>NUCLEOTIDE SEQUENCE [LARGE SCALE GENOMIC DNA]</scope>
    <source>
        <strain evidence="2">HTHZ2018</strain>
        <tissue evidence="2">Muscle</tissue>
    </source>
</reference>
<evidence type="ECO:0000256" key="1">
    <source>
        <dbReference type="SAM" id="MobiDB-lite"/>
    </source>
</evidence>
<name>A0A5C6MPM3_9TELE</name>
<comment type="caution">
    <text evidence="2">The sequence shown here is derived from an EMBL/GenBank/DDBJ whole genome shotgun (WGS) entry which is preliminary data.</text>
</comment>